<evidence type="ECO:0000313" key="9">
    <source>
        <dbReference type="Proteomes" id="UP000608955"/>
    </source>
</evidence>
<feature type="transmembrane region" description="Helical" evidence="7">
    <location>
        <begin position="6"/>
        <end position="21"/>
    </location>
</feature>
<evidence type="ECO:0000256" key="2">
    <source>
        <dbReference type="ARBA" id="ARBA00010388"/>
    </source>
</evidence>
<comment type="subcellular location">
    <subcellularLocation>
        <location evidence="1">Cell membrane</location>
        <topology evidence="1">Multi-pass membrane protein</topology>
    </subcellularLocation>
</comment>
<keyword evidence="6 7" id="KW-0472">Membrane</keyword>
<dbReference type="Pfam" id="PF00420">
    <property type="entry name" value="Oxidored_q2"/>
    <property type="match status" value="1"/>
</dbReference>
<evidence type="ECO:0000256" key="7">
    <source>
        <dbReference type="SAM" id="Phobius"/>
    </source>
</evidence>
<organism evidence="8 9">
    <name type="scientific">Streptomyces naganishii JCM 4654</name>
    <dbReference type="NCBI Taxonomy" id="1306179"/>
    <lineage>
        <taxon>Bacteria</taxon>
        <taxon>Bacillati</taxon>
        <taxon>Actinomycetota</taxon>
        <taxon>Actinomycetes</taxon>
        <taxon>Kitasatosporales</taxon>
        <taxon>Streptomycetaceae</taxon>
        <taxon>Streptomyces</taxon>
    </lineage>
</organism>
<evidence type="ECO:0000256" key="6">
    <source>
        <dbReference type="ARBA" id="ARBA00023136"/>
    </source>
</evidence>
<dbReference type="AlphaFoldDB" id="A0A918Y5S6"/>
<evidence type="ECO:0000256" key="4">
    <source>
        <dbReference type="ARBA" id="ARBA00022692"/>
    </source>
</evidence>
<dbReference type="Proteomes" id="UP000608955">
    <property type="component" value="Unassembled WGS sequence"/>
</dbReference>
<feature type="transmembrane region" description="Helical" evidence="7">
    <location>
        <begin position="28"/>
        <end position="52"/>
    </location>
</feature>
<comment type="caution">
    <text evidence="8">The sequence shown here is derived from an EMBL/GenBank/DDBJ whole genome shotgun (WGS) entry which is preliminary data.</text>
</comment>
<evidence type="ECO:0008006" key="10">
    <source>
        <dbReference type="Google" id="ProtNLM"/>
    </source>
</evidence>
<gene>
    <name evidence="8" type="ORF">GCM10010508_37400</name>
</gene>
<reference evidence="8" key="1">
    <citation type="journal article" date="2014" name="Int. J. Syst. Evol. Microbiol.">
        <title>Complete genome sequence of Corynebacterium casei LMG S-19264T (=DSM 44701T), isolated from a smear-ripened cheese.</title>
        <authorList>
            <consortium name="US DOE Joint Genome Institute (JGI-PGF)"/>
            <person name="Walter F."/>
            <person name="Albersmeier A."/>
            <person name="Kalinowski J."/>
            <person name="Ruckert C."/>
        </authorList>
    </citation>
    <scope>NUCLEOTIDE SEQUENCE</scope>
    <source>
        <strain evidence="8">JCM 4654</strain>
    </source>
</reference>
<evidence type="ECO:0000256" key="5">
    <source>
        <dbReference type="ARBA" id="ARBA00022989"/>
    </source>
</evidence>
<evidence type="ECO:0000256" key="3">
    <source>
        <dbReference type="ARBA" id="ARBA00022475"/>
    </source>
</evidence>
<protein>
    <recommendedName>
        <fullName evidence="10">Dehydrogenase</fullName>
    </recommendedName>
</protein>
<dbReference type="PANTHER" id="PTHR34583:SF2">
    <property type="entry name" value="ANTIPORTER SUBUNIT MNHC2-RELATED"/>
    <property type="match status" value="1"/>
</dbReference>
<dbReference type="InterPro" id="IPR039428">
    <property type="entry name" value="NUOK/Mnh_C1-like"/>
</dbReference>
<evidence type="ECO:0000313" key="8">
    <source>
        <dbReference type="EMBL" id="GHD90915.1"/>
    </source>
</evidence>
<dbReference type="Gene3D" id="1.10.287.3510">
    <property type="match status" value="1"/>
</dbReference>
<feature type="transmembrane region" description="Helical" evidence="7">
    <location>
        <begin position="72"/>
        <end position="96"/>
    </location>
</feature>
<dbReference type="InterPro" id="IPR050601">
    <property type="entry name" value="CPA3_antiporter_subunitC"/>
</dbReference>
<name>A0A918Y5S6_9ACTN</name>
<dbReference type="EMBL" id="BMVF01000009">
    <property type="protein sequence ID" value="GHD90915.1"/>
    <property type="molecule type" value="Genomic_DNA"/>
</dbReference>
<evidence type="ECO:0000256" key="1">
    <source>
        <dbReference type="ARBA" id="ARBA00004651"/>
    </source>
</evidence>
<reference evidence="8" key="2">
    <citation type="submission" date="2020-09" db="EMBL/GenBank/DDBJ databases">
        <authorList>
            <person name="Sun Q."/>
            <person name="Ohkuma M."/>
        </authorList>
    </citation>
    <scope>NUCLEOTIDE SEQUENCE</scope>
    <source>
        <strain evidence="8">JCM 4654</strain>
    </source>
</reference>
<accession>A0A918Y5S6</accession>
<keyword evidence="9" id="KW-1185">Reference proteome</keyword>
<keyword evidence="5 7" id="KW-1133">Transmembrane helix</keyword>
<comment type="similarity">
    <text evidence="2">Belongs to the CPA3 antiporters (TC 2.A.63) subunit C family.</text>
</comment>
<sequence>MSIYPYCVAAWLMLAGAYGIVRSRNMVHAVVCLSVCQSGTYVLLLAVGYQHGATAPVFGSTTTPNRNVVDPVVQAMTLTDIVVSATVTALLLALAIQVNKRQRTVDPNELVALKG</sequence>
<dbReference type="PANTHER" id="PTHR34583">
    <property type="entry name" value="ANTIPORTER SUBUNIT MNHC2-RELATED"/>
    <property type="match status" value="1"/>
</dbReference>
<proteinExistence type="inferred from homology"/>
<keyword evidence="3" id="KW-1003">Cell membrane</keyword>
<dbReference type="GO" id="GO:0005886">
    <property type="term" value="C:plasma membrane"/>
    <property type="evidence" value="ECO:0007669"/>
    <property type="project" value="UniProtKB-SubCell"/>
</dbReference>
<keyword evidence="4 7" id="KW-0812">Transmembrane</keyword>